<dbReference type="EMBL" id="CACVKT020003063">
    <property type="protein sequence ID" value="CAC5381443.1"/>
    <property type="molecule type" value="Genomic_DNA"/>
</dbReference>
<dbReference type="AlphaFoldDB" id="A0A6J8BCY9"/>
<accession>A0A6J8BCY9</accession>
<keyword evidence="2" id="KW-1185">Reference proteome</keyword>
<evidence type="ECO:0000313" key="1">
    <source>
        <dbReference type="EMBL" id="CAC5381443.1"/>
    </source>
</evidence>
<name>A0A6J8BCY9_MYTCO</name>
<sequence>MTDPITLKAGENRDENSRTAITNKRQKWIENKPKCTPPPTQLPQDISYDMDETNSNLISSTTSQGKCSIMLKSIKNHHNKHYSSLKINLISHIDYTATLLACRSYNKHDEQFKKFILDLHFETTSVYFFHHNGNSHSQIYYVLSTQSELLDQYKTHEMDPVNTSSGTCISANIRINLNKKSTISIKMEHFTKNSGITLILKPTNMNLQI</sequence>
<dbReference type="Proteomes" id="UP000507470">
    <property type="component" value="Unassembled WGS sequence"/>
</dbReference>
<organism evidence="1 2">
    <name type="scientific">Mytilus coruscus</name>
    <name type="common">Sea mussel</name>
    <dbReference type="NCBI Taxonomy" id="42192"/>
    <lineage>
        <taxon>Eukaryota</taxon>
        <taxon>Metazoa</taxon>
        <taxon>Spiralia</taxon>
        <taxon>Lophotrochozoa</taxon>
        <taxon>Mollusca</taxon>
        <taxon>Bivalvia</taxon>
        <taxon>Autobranchia</taxon>
        <taxon>Pteriomorphia</taxon>
        <taxon>Mytilida</taxon>
        <taxon>Mytiloidea</taxon>
        <taxon>Mytilidae</taxon>
        <taxon>Mytilinae</taxon>
        <taxon>Mytilus</taxon>
    </lineage>
</organism>
<proteinExistence type="predicted"/>
<reference evidence="1 2" key="1">
    <citation type="submission" date="2020-06" db="EMBL/GenBank/DDBJ databases">
        <authorList>
            <person name="Li R."/>
            <person name="Bekaert M."/>
        </authorList>
    </citation>
    <scope>NUCLEOTIDE SEQUENCE [LARGE SCALE GENOMIC DNA]</scope>
    <source>
        <strain evidence="2">wild</strain>
    </source>
</reference>
<protein>
    <submittedName>
        <fullName evidence="1">Uncharacterized protein</fullName>
    </submittedName>
</protein>
<evidence type="ECO:0000313" key="2">
    <source>
        <dbReference type="Proteomes" id="UP000507470"/>
    </source>
</evidence>
<gene>
    <name evidence="1" type="ORF">MCOR_17309</name>
</gene>